<gene>
    <name evidence="2" type="ORF">QTP81_08085</name>
</gene>
<protein>
    <submittedName>
        <fullName evidence="2">Uncharacterized protein</fullName>
    </submittedName>
</protein>
<dbReference type="RefSeq" id="WP_289364847.1">
    <property type="nucleotide sequence ID" value="NZ_JAUCBP010000007.1"/>
</dbReference>
<comment type="caution">
    <text evidence="2">The sequence shown here is derived from an EMBL/GenBank/DDBJ whole genome shotgun (WGS) entry which is preliminary data.</text>
</comment>
<reference evidence="2 3" key="1">
    <citation type="submission" date="2023-06" db="EMBL/GenBank/DDBJ databases">
        <title>Alteromonas sp. ASW11-36 isolated from intertidal sand.</title>
        <authorList>
            <person name="Li Y."/>
        </authorList>
    </citation>
    <scope>NUCLEOTIDE SEQUENCE [LARGE SCALE GENOMIC DNA]</scope>
    <source>
        <strain evidence="2 3">ASW11-36</strain>
    </source>
</reference>
<feature type="transmembrane region" description="Helical" evidence="1">
    <location>
        <begin position="103"/>
        <end position="124"/>
    </location>
</feature>
<proteinExistence type="predicted"/>
<sequence>MNKQPKAEDIQSVVDCYHTYGAATDKWPDDKRCLISSTQNDPCVVSAKATAEWLDSCLKTSGEPLLPQHIEHKIMQQIKQTPNGAFSQRMVSMLKGYFAKGTIQLLASVACGASLAIVVGLFQLPPLPPEQELMLYTHALPDSIF</sequence>
<keyword evidence="1" id="KW-1133">Transmembrane helix</keyword>
<name>A0ABT7SYE2_9ALTE</name>
<organism evidence="2 3">
    <name type="scientific">Alteromonas arenosi</name>
    <dbReference type="NCBI Taxonomy" id="3055817"/>
    <lineage>
        <taxon>Bacteria</taxon>
        <taxon>Pseudomonadati</taxon>
        <taxon>Pseudomonadota</taxon>
        <taxon>Gammaproteobacteria</taxon>
        <taxon>Alteromonadales</taxon>
        <taxon>Alteromonadaceae</taxon>
        <taxon>Alteromonas/Salinimonas group</taxon>
        <taxon>Alteromonas</taxon>
    </lineage>
</organism>
<evidence type="ECO:0000313" key="2">
    <source>
        <dbReference type="EMBL" id="MDM7860552.1"/>
    </source>
</evidence>
<keyword evidence="3" id="KW-1185">Reference proteome</keyword>
<accession>A0ABT7SYE2</accession>
<dbReference type="Proteomes" id="UP001234343">
    <property type="component" value="Unassembled WGS sequence"/>
</dbReference>
<dbReference type="EMBL" id="JAUCBP010000007">
    <property type="protein sequence ID" value="MDM7860552.1"/>
    <property type="molecule type" value="Genomic_DNA"/>
</dbReference>
<evidence type="ECO:0000313" key="3">
    <source>
        <dbReference type="Proteomes" id="UP001234343"/>
    </source>
</evidence>
<evidence type="ECO:0000256" key="1">
    <source>
        <dbReference type="SAM" id="Phobius"/>
    </source>
</evidence>
<keyword evidence="1" id="KW-0812">Transmembrane</keyword>
<keyword evidence="1" id="KW-0472">Membrane</keyword>